<dbReference type="Pfam" id="PF00026">
    <property type="entry name" value="Asp"/>
    <property type="match status" value="1"/>
</dbReference>
<reference evidence="2" key="1">
    <citation type="journal article" date="2021" name="Nat. Commun.">
        <title>Genetic determinants of endophytism in the Arabidopsis root mycobiome.</title>
        <authorList>
            <person name="Mesny F."/>
            <person name="Miyauchi S."/>
            <person name="Thiergart T."/>
            <person name="Pickel B."/>
            <person name="Atanasova L."/>
            <person name="Karlsson M."/>
            <person name="Huettel B."/>
            <person name="Barry K.W."/>
            <person name="Haridas S."/>
            <person name="Chen C."/>
            <person name="Bauer D."/>
            <person name="Andreopoulos W."/>
            <person name="Pangilinan J."/>
            <person name="LaButti K."/>
            <person name="Riley R."/>
            <person name="Lipzen A."/>
            <person name="Clum A."/>
            <person name="Drula E."/>
            <person name="Henrissat B."/>
            <person name="Kohler A."/>
            <person name="Grigoriev I.V."/>
            <person name="Martin F.M."/>
            <person name="Hacquard S."/>
        </authorList>
    </citation>
    <scope>NUCLEOTIDE SEQUENCE</scope>
    <source>
        <strain evidence="2">MPI-SDFR-AT-0073</strain>
    </source>
</reference>
<dbReference type="EMBL" id="JAGPXC010000002">
    <property type="protein sequence ID" value="KAH6658200.1"/>
    <property type="molecule type" value="Genomic_DNA"/>
</dbReference>
<proteinExistence type="predicted"/>
<feature type="domain" description="Peptidase A1" evidence="1">
    <location>
        <begin position="35"/>
        <end position="394"/>
    </location>
</feature>
<organism evidence="2 3">
    <name type="scientific">Truncatella angustata</name>
    <dbReference type="NCBI Taxonomy" id="152316"/>
    <lineage>
        <taxon>Eukaryota</taxon>
        <taxon>Fungi</taxon>
        <taxon>Dikarya</taxon>
        <taxon>Ascomycota</taxon>
        <taxon>Pezizomycotina</taxon>
        <taxon>Sordariomycetes</taxon>
        <taxon>Xylariomycetidae</taxon>
        <taxon>Amphisphaeriales</taxon>
        <taxon>Sporocadaceae</taxon>
        <taxon>Truncatella</taxon>
    </lineage>
</organism>
<dbReference type="OrthoDB" id="771136at2759"/>
<evidence type="ECO:0000313" key="2">
    <source>
        <dbReference type="EMBL" id="KAH6658200.1"/>
    </source>
</evidence>
<dbReference type="InterPro" id="IPR033121">
    <property type="entry name" value="PEPTIDASE_A1"/>
</dbReference>
<dbReference type="RefSeq" id="XP_045962434.1">
    <property type="nucleotide sequence ID" value="XM_046099686.1"/>
</dbReference>
<sequence>MRSTLTVAAASVAAAQTVPTVHIPLNLQFGGNHKVSTNVFIPSANQTIEVVYDQGSENFFLFGPDSIDNWGNSGLGARGPCNASVPAGSYFNYPGSQTATAPVNHSVSYVYGGADKIYTGEVTVNDTFGFANDAETTPVEVDDVRVQLVDFLIQRINDPSCSGTPLYDLGILGVSPYYNNASSRVTSGPHVRQDLLERGVIDAPVQSMWFDEAPEDVYGTYTGGGLFGGVDTSKFAGDLIKVKTLQPSGYVGYFTAVPTISINGVTFTAPDYQDYCQLDSGTHDDTIPISYTENEQFYNASGIIETPKGYIGWPGECDTIPTNATIDYIFPGATEGESATIKVPIRSYVRVDYSTLDPGYCILSVSTSGCLLGAPFASASFFAADDETGQIALAKGGVSKRGAGVDEASVVARIP</sequence>
<dbReference type="Proteomes" id="UP000758603">
    <property type="component" value="Unassembled WGS sequence"/>
</dbReference>
<dbReference type="InterPro" id="IPR021109">
    <property type="entry name" value="Peptidase_aspartic_dom_sf"/>
</dbReference>
<accession>A0A9P8UUE9</accession>
<dbReference type="Gene3D" id="2.40.70.10">
    <property type="entry name" value="Acid Proteases"/>
    <property type="match status" value="2"/>
</dbReference>
<dbReference type="GeneID" id="70128578"/>
<dbReference type="SUPFAM" id="SSF50630">
    <property type="entry name" value="Acid proteases"/>
    <property type="match status" value="1"/>
</dbReference>
<name>A0A9P8UUE9_9PEZI</name>
<comment type="caution">
    <text evidence="2">The sequence shown here is derived from an EMBL/GenBank/DDBJ whole genome shotgun (WGS) entry which is preliminary data.</text>
</comment>
<evidence type="ECO:0000259" key="1">
    <source>
        <dbReference type="PROSITE" id="PS51767"/>
    </source>
</evidence>
<dbReference type="PROSITE" id="PS51767">
    <property type="entry name" value="PEPTIDASE_A1"/>
    <property type="match status" value="1"/>
</dbReference>
<protein>
    <submittedName>
        <fullName evidence="2">Aspartic peptidase domain-containing protein</fullName>
    </submittedName>
</protein>
<dbReference type="AlphaFoldDB" id="A0A9P8UUE9"/>
<gene>
    <name evidence="2" type="ORF">BKA67DRAFT_533365</name>
</gene>
<evidence type="ECO:0000313" key="3">
    <source>
        <dbReference type="Proteomes" id="UP000758603"/>
    </source>
</evidence>
<keyword evidence="3" id="KW-1185">Reference proteome</keyword>